<dbReference type="InterPro" id="IPR036047">
    <property type="entry name" value="F-box-like_dom_sf"/>
</dbReference>
<comment type="caution">
    <text evidence="2">The sequence shown here is derived from an EMBL/GenBank/DDBJ whole genome shotgun (WGS) entry which is preliminary data.</text>
</comment>
<gene>
    <name evidence="2" type="ORF">PENANT_c075G02328</name>
</gene>
<sequence>MSFLSLPPEIHQRILSYILSARDVAALSIQCRALHAMCDMPTRKIYDTISIYSNDESIDGAFGLLMNILKRPTLGHYVRHVESCSATFLSMEFKETAPQRGVNDEDTALVRGAVKKAGFSGHSEDRVVNMLMQRMEHATGSYGFYKYRDTLGTFIAQALIAVLIALSPNLTSMATPPPFRWHGQEGVSYPLVEFLRQVKASPEAKPYFQNLRKVYLINKSDSTWSDGRFYVPMDFLACWELFDQLPSIESIGADLVVADENDKQALESRLSNISRIAINHSHINSNILVQCISSCRILRELQYSIGGRASSDGSSPTVNPKAIIKAILGHKDSLEILDLDVDSVTRLEGLAGDEYDYESMEFELDRDGSPFKEWVHPGVSESLRSIWMRQGSLKDFGTLKELSLGLEFLVYFARGVRASEAPVEEASMEDHEWPIVADCLPESLEYLCIRGYEKGVSEELDRQVDALMAYYESGSSNLKEIKGLVETIPNSDTVGSPDNNGELLWSLTEMGYESDW</sequence>
<dbReference type="STRING" id="416450.A0A1V6PQN1"/>
<dbReference type="InterPro" id="IPR001810">
    <property type="entry name" value="F-box_dom"/>
</dbReference>
<evidence type="ECO:0000259" key="1">
    <source>
        <dbReference type="Pfam" id="PF12937"/>
    </source>
</evidence>
<keyword evidence="3" id="KW-1185">Reference proteome</keyword>
<dbReference type="Proteomes" id="UP000191672">
    <property type="component" value="Unassembled WGS sequence"/>
</dbReference>
<evidence type="ECO:0000313" key="3">
    <source>
        <dbReference type="Proteomes" id="UP000191672"/>
    </source>
</evidence>
<protein>
    <recommendedName>
        <fullName evidence="1">F-box domain-containing protein</fullName>
    </recommendedName>
</protein>
<dbReference type="AlphaFoldDB" id="A0A1V6PQN1"/>
<feature type="domain" description="F-box" evidence="1">
    <location>
        <begin position="3"/>
        <end position="40"/>
    </location>
</feature>
<dbReference type="Pfam" id="PF12937">
    <property type="entry name" value="F-box-like"/>
    <property type="match status" value="1"/>
</dbReference>
<dbReference type="EMBL" id="MDYN01000075">
    <property type="protein sequence ID" value="OQD78856.1"/>
    <property type="molecule type" value="Genomic_DNA"/>
</dbReference>
<dbReference type="OrthoDB" id="3437411at2759"/>
<evidence type="ECO:0000313" key="2">
    <source>
        <dbReference type="EMBL" id="OQD78856.1"/>
    </source>
</evidence>
<organism evidence="2 3">
    <name type="scientific">Penicillium antarcticum</name>
    <dbReference type="NCBI Taxonomy" id="416450"/>
    <lineage>
        <taxon>Eukaryota</taxon>
        <taxon>Fungi</taxon>
        <taxon>Dikarya</taxon>
        <taxon>Ascomycota</taxon>
        <taxon>Pezizomycotina</taxon>
        <taxon>Eurotiomycetes</taxon>
        <taxon>Eurotiomycetidae</taxon>
        <taxon>Eurotiales</taxon>
        <taxon>Aspergillaceae</taxon>
        <taxon>Penicillium</taxon>
    </lineage>
</organism>
<dbReference type="SUPFAM" id="SSF81383">
    <property type="entry name" value="F-box domain"/>
    <property type="match status" value="1"/>
</dbReference>
<proteinExistence type="predicted"/>
<accession>A0A1V6PQN1</accession>
<name>A0A1V6PQN1_9EURO</name>
<reference evidence="3" key="1">
    <citation type="journal article" date="2017" name="Nat. Microbiol.">
        <title>Global analysis of biosynthetic gene clusters reveals vast potential of secondary metabolite production in Penicillium species.</title>
        <authorList>
            <person name="Nielsen J.C."/>
            <person name="Grijseels S."/>
            <person name="Prigent S."/>
            <person name="Ji B."/>
            <person name="Dainat J."/>
            <person name="Nielsen K.F."/>
            <person name="Frisvad J.C."/>
            <person name="Workman M."/>
            <person name="Nielsen J."/>
        </authorList>
    </citation>
    <scope>NUCLEOTIDE SEQUENCE [LARGE SCALE GENOMIC DNA]</scope>
    <source>
        <strain evidence="3">IBT 31811</strain>
    </source>
</reference>